<accession>A0ABR4ASU2</accession>
<dbReference type="InterPro" id="IPR020568">
    <property type="entry name" value="Ribosomal_Su5_D2-typ_SF"/>
</dbReference>
<proteinExistence type="inferred from homology"/>
<comment type="similarity">
    <text evidence="1">Belongs to the IMPACT family.</text>
</comment>
<dbReference type="Gene3D" id="3.30.230.30">
    <property type="entry name" value="Impact, N-terminal domain"/>
    <property type="match status" value="1"/>
</dbReference>
<dbReference type="InterPro" id="IPR036956">
    <property type="entry name" value="Impact_N_sf"/>
</dbReference>
<protein>
    <recommendedName>
        <fullName evidence="3">Impact N-terminal domain-containing protein</fullName>
    </recommendedName>
</protein>
<evidence type="ECO:0000313" key="4">
    <source>
        <dbReference type="EMBL" id="KAL2048779.1"/>
    </source>
</evidence>
<organism evidence="4 5">
    <name type="scientific">Lepraria finkii</name>
    <dbReference type="NCBI Taxonomy" id="1340010"/>
    <lineage>
        <taxon>Eukaryota</taxon>
        <taxon>Fungi</taxon>
        <taxon>Dikarya</taxon>
        <taxon>Ascomycota</taxon>
        <taxon>Pezizomycotina</taxon>
        <taxon>Lecanoromycetes</taxon>
        <taxon>OSLEUM clade</taxon>
        <taxon>Lecanoromycetidae</taxon>
        <taxon>Lecanorales</taxon>
        <taxon>Lecanorineae</taxon>
        <taxon>Stereocaulaceae</taxon>
        <taxon>Lepraria</taxon>
    </lineage>
</organism>
<gene>
    <name evidence="4" type="ORF">ABVK25_010961</name>
</gene>
<feature type="region of interest" description="Disordered" evidence="2">
    <location>
        <begin position="229"/>
        <end position="267"/>
    </location>
</feature>
<evidence type="ECO:0000259" key="3">
    <source>
        <dbReference type="Pfam" id="PF01205"/>
    </source>
</evidence>
<dbReference type="EMBL" id="JBHFEH010000080">
    <property type="protein sequence ID" value="KAL2048779.1"/>
    <property type="molecule type" value="Genomic_DNA"/>
</dbReference>
<evidence type="ECO:0000256" key="2">
    <source>
        <dbReference type="SAM" id="MobiDB-lite"/>
    </source>
</evidence>
<evidence type="ECO:0000256" key="1">
    <source>
        <dbReference type="ARBA" id="ARBA00007665"/>
    </source>
</evidence>
<dbReference type="InterPro" id="IPR023582">
    <property type="entry name" value="Impact"/>
</dbReference>
<feature type="domain" description="Impact N-terminal" evidence="3">
    <location>
        <begin position="26"/>
        <end position="129"/>
    </location>
</feature>
<dbReference type="Pfam" id="PF01205">
    <property type="entry name" value="Impact_N"/>
    <property type="match status" value="1"/>
</dbReference>
<evidence type="ECO:0000313" key="5">
    <source>
        <dbReference type="Proteomes" id="UP001590951"/>
    </source>
</evidence>
<dbReference type="PANTHER" id="PTHR16301">
    <property type="entry name" value="IMPACT-RELATED"/>
    <property type="match status" value="1"/>
</dbReference>
<dbReference type="InterPro" id="IPR001498">
    <property type="entry name" value="Impact_N"/>
</dbReference>
<name>A0ABR4ASU2_9LECA</name>
<keyword evidence="5" id="KW-1185">Reference proteome</keyword>
<comment type="caution">
    <text evidence="4">The sequence shown here is derived from an EMBL/GenBank/DDBJ whole genome shotgun (WGS) entry which is preliminary data.</text>
</comment>
<dbReference type="SUPFAM" id="SSF54211">
    <property type="entry name" value="Ribosomal protein S5 domain 2-like"/>
    <property type="match status" value="1"/>
</dbReference>
<feature type="compositionally biased region" description="Basic and acidic residues" evidence="2">
    <location>
        <begin position="253"/>
        <end position="267"/>
    </location>
</feature>
<dbReference type="Proteomes" id="UP001590951">
    <property type="component" value="Unassembled WGS sequence"/>
</dbReference>
<dbReference type="PANTHER" id="PTHR16301:SF26">
    <property type="entry name" value="IMPACT FAMILY MEMBER C14C8.09C"/>
    <property type="match status" value="1"/>
</dbReference>
<sequence>MSQKRPRSPSPTFSPLLYKSDLTEDRSSKFIAIYSPILSAQELRALPEFKNATHRIAAWRRPSTQRTLNSRPVLETGHDDDGEKYGGKTVEKVLMGMKVEGAVVVARWYGGVMLGPVRFDHIRNCASLAVRRWKESESERQAKKVKVETEEREKHDLVQVLYERDQSIMVLRGLLAEKTQPAPSSQSSGAIVGAKVPDYATLPLATLQKLEMVRDKTISWVLREIEKAEETQQKDLGATTPAKVPSDGSTPAEKSKAASFKDPREGR</sequence>
<reference evidence="4 5" key="1">
    <citation type="submission" date="2024-09" db="EMBL/GenBank/DDBJ databases">
        <title>Rethinking Asexuality: The Enigmatic Case of Functional Sexual Genes in Lepraria (Stereocaulaceae).</title>
        <authorList>
            <person name="Doellman M."/>
            <person name="Sun Y."/>
            <person name="Barcenas-Pena A."/>
            <person name="Lumbsch H.T."/>
            <person name="Grewe F."/>
        </authorList>
    </citation>
    <scope>NUCLEOTIDE SEQUENCE [LARGE SCALE GENOMIC DNA]</scope>
    <source>
        <strain evidence="4 5">Grewe 0041</strain>
    </source>
</reference>